<evidence type="ECO:0000256" key="1">
    <source>
        <dbReference type="ARBA" id="ARBA00001968"/>
    </source>
</evidence>
<accession>A0A6A3N747</accession>
<dbReference type="PROSITE" id="PS00039">
    <property type="entry name" value="DEAD_ATP_HELICASE"/>
    <property type="match status" value="1"/>
</dbReference>
<feature type="domain" description="DDE Tnp4" evidence="3">
    <location>
        <begin position="3"/>
        <end position="104"/>
    </location>
</feature>
<dbReference type="GO" id="GO:0046872">
    <property type="term" value="F:metal ion binding"/>
    <property type="evidence" value="ECO:0007669"/>
    <property type="project" value="UniProtKB-KW"/>
</dbReference>
<evidence type="ECO:0000259" key="3">
    <source>
        <dbReference type="Pfam" id="PF13359"/>
    </source>
</evidence>
<organism evidence="4 5">
    <name type="scientific">Phytophthora rubi</name>
    <dbReference type="NCBI Taxonomy" id="129364"/>
    <lineage>
        <taxon>Eukaryota</taxon>
        <taxon>Sar</taxon>
        <taxon>Stramenopiles</taxon>
        <taxon>Oomycota</taxon>
        <taxon>Peronosporomycetes</taxon>
        <taxon>Peronosporales</taxon>
        <taxon>Peronosporaceae</taxon>
        <taxon>Phytophthora</taxon>
    </lineage>
</organism>
<keyword evidence="2" id="KW-0479">Metal-binding</keyword>
<dbReference type="EMBL" id="QXFU01000215">
    <property type="protein sequence ID" value="KAE9040051.1"/>
    <property type="molecule type" value="Genomic_DNA"/>
</dbReference>
<comment type="caution">
    <text evidence="4">The sequence shown here is derived from an EMBL/GenBank/DDBJ whole genome shotgun (WGS) entry which is preliminary data.</text>
</comment>
<evidence type="ECO:0000256" key="2">
    <source>
        <dbReference type="ARBA" id="ARBA00022723"/>
    </source>
</evidence>
<proteinExistence type="predicted"/>
<dbReference type="Proteomes" id="UP000435112">
    <property type="component" value="Unassembled WGS sequence"/>
</dbReference>
<protein>
    <recommendedName>
        <fullName evidence="3">DDE Tnp4 domain-containing protein</fullName>
    </recommendedName>
</protein>
<reference evidence="4 5" key="1">
    <citation type="submission" date="2018-09" db="EMBL/GenBank/DDBJ databases">
        <title>Genomic investigation of the strawberry pathogen Phytophthora fragariae indicates pathogenicity is determined by transcriptional variation in three key races.</title>
        <authorList>
            <person name="Adams T.M."/>
            <person name="Armitage A.D."/>
            <person name="Sobczyk M.K."/>
            <person name="Bates H.J."/>
            <person name="Dunwell J.M."/>
            <person name="Nellist C.F."/>
            <person name="Harrison R.J."/>
        </authorList>
    </citation>
    <scope>NUCLEOTIDE SEQUENCE [LARGE SCALE GENOMIC DNA]</scope>
    <source>
        <strain evidence="4 5">SCRP324</strain>
    </source>
</reference>
<evidence type="ECO:0000313" key="4">
    <source>
        <dbReference type="EMBL" id="KAE9040051.1"/>
    </source>
</evidence>
<gene>
    <name evidence="4" type="ORF">PR002_g5157</name>
</gene>
<dbReference type="InterPro" id="IPR027806">
    <property type="entry name" value="HARBI1_dom"/>
</dbReference>
<dbReference type="InterPro" id="IPR000629">
    <property type="entry name" value="RNA-helicase_DEAD-box_CS"/>
</dbReference>
<dbReference type="Pfam" id="PF13359">
    <property type="entry name" value="DDE_Tnp_4"/>
    <property type="match status" value="1"/>
</dbReference>
<evidence type="ECO:0000313" key="5">
    <source>
        <dbReference type="Proteomes" id="UP000435112"/>
    </source>
</evidence>
<dbReference type="OrthoDB" id="128483at2759"/>
<comment type="cofactor">
    <cofactor evidence="1">
        <name>a divalent metal cation</name>
        <dbReference type="ChEBI" id="CHEBI:60240"/>
    </cofactor>
</comment>
<dbReference type="AlphaFoldDB" id="A0A6A3N747"/>
<sequence>MANHVAEHERLLKKTNQELLIDDNGEGSEQYQEAWAILADKGYQGAATMLRVVHPKKKPRNGELTAEEHARNARVSSDRVLVENLFGRVCLLWEIMHSTFNDSSFDMFTRTKRTPSWPRPAASLVKYMDNVYCLLDEADRLLDVPVAEDLSFIFDKLPATMLGQSEDKWGRG</sequence>
<name>A0A6A3N747_9STRA</name>